<feature type="region of interest" description="Disordered" evidence="8">
    <location>
        <begin position="304"/>
        <end position="346"/>
    </location>
</feature>
<sequence length="622" mass="69183">MLPMLTCLNTSIKLAIICWKVLYRGSEDFTVASKLVTMLSEDGSKCMDGCISLYLEWLLKGIPASVQIFEREKLDQAQPVARRSFFKCSTAQLIWNRGSTGLLVIAQSDVDKSNQSYYGESRLHYLTTDGSHEGMVPLRKEGPVHDVQWSPLGSEFAVVYGFMPASVTLFDKKCNPLLEFGAGPYNTLRWNPHGKLLCIAGFGNLPGDMVFWDCPAKKLLGSTRAEWSVTSEWSPDGQYFMTATTAPRLQIDNGMKIFSYNGSLYFKKMFERLYQAEWRPAQASAYGDLPELVEQVKESLSIDKSNAATKTSNPQPKSSVNPAKPAASTKPAVPAKPAAYRPPHSKGDAAINAQVHASGLGIQTGSQALRHGLGKEKTQKPKDKRKVKNKTPEQLEEKRIKKLKRMQKLRAGQGTSAISNVANVLENWDEIHNENVENNDFAMNNDIELNDNVGMDEEIDMNPIVEPLLENPNVNPEICMKTLNEERHGKGEHDGAGACVKRALAREELKFKDGAKFTDAKNIVDWCVKNMGHESQERSMHNERTWMEMEKTTRVFCRGPQHGGLRSDETSLGATESEKSPVEDMACLGLKALKRLRPDEVSESTGSVGNQKNPPLVFTRPP</sequence>
<feature type="domain" description="Translation initiation factor beta propellor-like" evidence="9">
    <location>
        <begin position="83"/>
        <end position="276"/>
    </location>
</feature>
<evidence type="ECO:0000313" key="10">
    <source>
        <dbReference type="EMBL" id="KAH9300319.1"/>
    </source>
</evidence>
<dbReference type="InterPro" id="IPR015943">
    <property type="entry name" value="WD40/YVTN_repeat-like_dom_sf"/>
</dbReference>
<keyword evidence="11" id="KW-1185">Reference proteome</keyword>
<dbReference type="InterPro" id="IPR011387">
    <property type="entry name" value="TIF2A"/>
</dbReference>
<evidence type="ECO:0000259" key="9">
    <source>
        <dbReference type="Pfam" id="PF08662"/>
    </source>
</evidence>
<feature type="compositionally biased region" description="Polar residues" evidence="8">
    <location>
        <begin position="304"/>
        <end position="321"/>
    </location>
</feature>
<dbReference type="GO" id="GO:0000049">
    <property type="term" value="F:tRNA binding"/>
    <property type="evidence" value="ECO:0007669"/>
    <property type="project" value="TreeGrafter"/>
</dbReference>
<dbReference type="AlphaFoldDB" id="A0AA38CNZ6"/>
<dbReference type="GO" id="GO:0043022">
    <property type="term" value="F:ribosome binding"/>
    <property type="evidence" value="ECO:0007669"/>
    <property type="project" value="TreeGrafter"/>
</dbReference>
<feature type="region of interest" description="Disordered" evidence="8">
    <location>
        <begin position="558"/>
        <end position="583"/>
    </location>
</feature>
<dbReference type="PANTHER" id="PTHR13227:SF0">
    <property type="entry name" value="EUKARYOTIC TRANSLATION INITIATION FACTOR 2A"/>
    <property type="match status" value="1"/>
</dbReference>
<reference evidence="10 11" key="1">
    <citation type="journal article" date="2021" name="Nat. Plants">
        <title>The Taxus genome provides insights into paclitaxel biosynthesis.</title>
        <authorList>
            <person name="Xiong X."/>
            <person name="Gou J."/>
            <person name="Liao Q."/>
            <person name="Li Y."/>
            <person name="Zhou Q."/>
            <person name="Bi G."/>
            <person name="Li C."/>
            <person name="Du R."/>
            <person name="Wang X."/>
            <person name="Sun T."/>
            <person name="Guo L."/>
            <person name="Liang H."/>
            <person name="Lu P."/>
            <person name="Wu Y."/>
            <person name="Zhang Z."/>
            <person name="Ro D.K."/>
            <person name="Shang Y."/>
            <person name="Huang S."/>
            <person name="Yan J."/>
        </authorList>
    </citation>
    <scope>NUCLEOTIDE SEQUENCE [LARGE SCALE GENOMIC DNA]</scope>
    <source>
        <strain evidence="10">Ta-2019</strain>
    </source>
</reference>
<dbReference type="SUPFAM" id="SSF50978">
    <property type="entry name" value="WD40 repeat-like"/>
    <property type="match status" value="1"/>
</dbReference>
<dbReference type="InterPro" id="IPR013979">
    <property type="entry name" value="TIF_beta_prop-like"/>
</dbReference>
<dbReference type="Proteomes" id="UP000824469">
    <property type="component" value="Unassembled WGS sequence"/>
</dbReference>
<dbReference type="Pfam" id="PF08662">
    <property type="entry name" value="eIF2A"/>
    <property type="match status" value="1"/>
</dbReference>
<feature type="region of interest" description="Disordered" evidence="8">
    <location>
        <begin position="371"/>
        <end position="395"/>
    </location>
</feature>
<evidence type="ECO:0000256" key="7">
    <source>
        <dbReference type="ARBA" id="ARBA00022917"/>
    </source>
</evidence>
<dbReference type="InterPro" id="IPR036322">
    <property type="entry name" value="WD40_repeat_dom_sf"/>
</dbReference>
<keyword evidence="5" id="KW-0677">Repeat</keyword>
<evidence type="ECO:0000256" key="6">
    <source>
        <dbReference type="ARBA" id="ARBA00022845"/>
    </source>
</evidence>
<keyword evidence="3" id="KW-0396">Initiation factor</keyword>
<name>A0AA38CNZ6_TAXCH</name>
<protein>
    <recommendedName>
        <fullName evidence="2">Eukaryotic translation initiation factor 2A</fullName>
    </recommendedName>
</protein>
<gene>
    <name evidence="10" type="ORF">KI387_011902</name>
</gene>
<evidence type="ECO:0000313" key="11">
    <source>
        <dbReference type="Proteomes" id="UP000824469"/>
    </source>
</evidence>
<comment type="similarity">
    <text evidence="1">Belongs to the WD repeat EIF2A family.</text>
</comment>
<feature type="region of interest" description="Disordered" evidence="8">
    <location>
        <begin position="598"/>
        <end position="622"/>
    </location>
</feature>
<organism evidence="10 11">
    <name type="scientific">Taxus chinensis</name>
    <name type="common">Chinese yew</name>
    <name type="synonym">Taxus wallichiana var. chinensis</name>
    <dbReference type="NCBI Taxonomy" id="29808"/>
    <lineage>
        <taxon>Eukaryota</taxon>
        <taxon>Viridiplantae</taxon>
        <taxon>Streptophyta</taxon>
        <taxon>Embryophyta</taxon>
        <taxon>Tracheophyta</taxon>
        <taxon>Spermatophyta</taxon>
        <taxon>Pinopsida</taxon>
        <taxon>Pinidae</taxon>
        <taxon>Conifers II</taxon>
        <taxon>Cupressales</taxon>
        <taxon>Taxaceae</taxon>
        <taxon>Taxus</taxon>
    </lineage>
</organism>
<keyword evidence="4" id="KW-0853">WD repeat</keyword>
<feature type="compositionally biased region" description="Polar residues" evidence="8">
    <location>
        <begin position="603"/>
        <end position="613"/>
    </location>
</feature>
<evidence type="ECO:0000256" key="4">
    <source>
        <dbReference type="ARBA" id="ARBA00022574"/>
    </source>
</evidence>
<proteinExistence type="inferred from homology"/>
<evidence type="ECO:0000256" key="8">
    <source>
        <dbReference type="SAM" id="MobiDB-lite"/>
    </source>
</evidence>
<evidence type="ECO:0000256" key="3">
    <source>
        <dbReference type="ARBA" id="ARBA00022540"/>
    </source>
</evidence>
<dbReference type="PANTHER" id="PTHR13227">
    <property type="entry name" value="EUKARYOTIC TRANSLATION INITIATION FACTOR 2A"/>
    <property type="match status" value="1"/>
</dbReference>
<evidence type="ECO:0000256" key="5">
    <source>
        <dbReference type="ARBA" id="ARBA00022737"/>
    </source>
</evidence>
<dbReference type="GO" id="GO:0003743">
    <property type="term" value="F:translation initiation factor activity"/>
    <property type="evidence" value="ECO:0007669"/>
    <property type="project" value="UniProtKB-KW"/>
</dbReference>
<dbReference type="GO" id="GO:0006417">
    <property type="term" value="P:regulation of translation"/>
    <property type="evidence" value="ECO:0007669"/>
    <property type="project" value="UniProtKB-KW"/>
</dbReference>
<evidence type="ECO:0000256" key="2">
    <source>
        <dbReference type="ARBA" id="ARBA00013819"/>
    </source>
</evidence>
<dbReference type="EMBL" id="JAHRHJ020000009">
    <property type="protein sequence ID" value="KAH9300319.1"/>
    <property type="molecule type" value="Genomic_DNA"/>
</dbReference>
<comment type="caution">
    <text evidence="10">The sequence shown here is derived from an EMBL/GenBank/DDBJ whole genome shotgun (WGS) entry which is preliminary data.</text>
</comment>
<dbReference type="Gene3D" id="2.130.10.10">
    <property type="entry name" value="YVTN repeat-like/Quinoprotein amine dehydrogenase"/>
    <property type="match status" value="1"/>
</dbReference>
<keyword evidence="6" id="KW-0810">Translation regulation</keyword>
<keyword evidence="7" id="KW-0648">Protein biosynthesis</keyword>
<accession>A0AA38CNZ6</accession>
<dbReference type="GO" id="GO:0003729">
    <property type="term" value="F:mRNA binding"/>
    <property type="evidence" value="ECO:0007669"/>
    <property type="project" value="TreeGrafter"/>
</dbReference>
<dbReference type="GO" id="GO:0022627">
    <property type="term" value="C:cytosolic small ribosomal subunit"/>
    <property type="evidence" value="ECO:0007669"/>
    <property type="project" value="TreeGrafter"/>
</dbReference>
<evidence type="ECO:0000256" key="1">
    <source>
        <dbReference type="ARBA" id="ARBA00009573"/>
    </source>
</evidence>